<keyword evidence="4" id="KW-1185">Reference proteome</keyword>
<feature type="domain" description="FecR protein" evidence="1">
    <location>
        <begin position="131"/>
        <end position="228"/>
    </location>
</feature>
<evidence type="ECO:0000313" key="3">
    <source>
        <dbReference type="EMBL" id="MFJ5446422.1"/>
    </source>
</evidence>
<protein>
    <submittedName>
        <fullName evidence="3">FecR domain-containing protein</fullName>
    </submittedName>
</protein>
<evidence type="ECO:0000259" key="1">
    <source>
        <dbReference type="Pfam" id="PF04773"/>
    </source>
</evidence>
<dbReference type="Pfam" id="PF16220">
    <property type="entry name" value="DUF4880"/>
    <property type="match status" value="1"/>
</dbReference>
<name>A0ABW8GML8_9PROT</name>
<comment type="caution">
    <text evidence="3">The sequence shown here is derived from an EMBL/GenBank/DDBJ whole genome shotgun (WGS) entry which is preliminary data.</text>
</comment>
<dbReference type="RefSeq" id="WP_400881692.1">
    <property type="nucleotide sequence ID" value="NZ_JBIWXY010000001.1"/>
</dbReference>
<sequence>MTLPDSRDVSVPMLLVGGRLIKAAAADEAAEWLTLLMSDEATQEEKQRWQQWREADPDHEHAWSHIEAVTGWLGGMQPQAAYGALSPYAQSNTPKLPGRRKMISLLSFGAIAISSGALVSRSSFWQRRTADYHTAAGEQRSLTLDDGTVVTLNTASAIDVRFDAHARVVHLVAGEIALLTRHAAAGAPADPRPLYVYTAQGRIQALGTHFVVRQWDGHSTVAVLQSAVDVVLTDNPANHRVVQQGERLLFTSTSLGAPVPLDEQALGWLKGQIIADNIRLGDFMAELARYLPGIVRCDPAIADLRFSGVFPLNDIDRILATLPSVLPVRVQLRTRYWVTLTSAE</sequence>
<dbReference type="EMBL" id="JBIWXY010000001">
    <property type="protein sequence ID" value="MFJ5446422.1"/>
    <property type="molecule type" value="Genomic_DNA"/>
</dbReference>
<gene>
    <name evidence="3" type="ORF">ACIKP9_09295</name>
</gene>
<dbReference type="Proteomes" id="UP001617669">
    <property type="component" value="Unassembled WGS sequence"/>
</dbReference>
<proteinExistence type="predicted"/>
<dbReference type="Gene3D" id="2.60.120.1440">
    <property type="match status" value="1"/>
</dbReference>
<dbReference type="PANTHER" id="PTHR30273:SF2">
    <property type="entry name" value="PROTEIN FECR"/>
    <property type="match status" value="1"/>
</dbReference>
<dbReference type="PANTHER" id="PTHR30273">
    <property type="entry name" value="PERIPLASMIC SIGNAL SENSOR AND SIGMA FACTOR ACTIVATOR FECR-RELATED"/>
    <property type="match status" value="1"/>
</dbReference>
<reference evidence="3 4" key="1">
    <citation type="submission" date="2024-11" db="EMBL/GenBank/DDBJ databases">
        <authorList>
            <person name="Kaparullina E.N."/>
            <person name="Delegan Y.A."/>
            <person name="Doronina N.V."/>
        </authorList>
    </citation>
    <scope>NUCLEOTIDE SEQUENCE [LARGE SCALE GENOMIC DNA]</scope>
    <source>
        <strain evidence="3 4">7sh_L</strain>
    </source>
</reference>
<dbReference type="InterPro" id="IPR012373">
    <property type="entry name" value="Ferrdict_sens_TM"/>
</dbReference>
<accession>A0ABW8GML8</accession>
<evidence type="ECO:0000259" key="2">
    <source>
        <dbReference type="Pfam" id="PF16220"/>
    </source>
</evidence>
<dbReference type="PIRSF" id="PIRSF018266">
    <property type="entry name" value="FecR"/>
    <property type="match status" value="1"/>
</dbReference>
<evidence type="ECO:0000313" key="4">
    <source>
        <dbReference type="Proteomes" id="UP001617669"/>
    </source>
</evidence>
<dbReference type="Pfam" id="PF04773">
    <property type="entry name" value="FecR"/>
    <property type="match status" value="1"/>
</dbReference>
<dbReference type="InterPro" id="IPR006860">
    <property type="entry name" value="FecR"/>
</dbReference>
<organism evidence="3 4">
    <name type="scientific">Methylobacillus methanolivorans</name>
    <dbReference type="NCBI Taxonomy" id="1848927"/>
    <lineage>
        <taxon>Bacteria</taxon>
        <taxon>Pseudomonadati</taxon>
        <taxon>Pseudomonadota</taxon>
        <taxon>Betaproteobacteria</taxon>
        <taxon>Nitrosomonadales</taxon>
        <taxon>Methylophilaceae</taxon>
        <taxon>Methylobacillus</taxon>
    </lineage>
</organism>
<dbReference type="InterPro" id="IPR032623">
    <property type="entry name" value="FecR_N"/>
</dbReference>
<feature type="domain" description="FecR N-terminal" evidence="2">
    <location>
        <begin position="27"/>
        <end position="69"/>
    </location>
</feature>